<keyword evidence="3" id="KW-1185">Reference proteome</keyword>
<reference evidence="2 3" key="1">
    <citation type="submission" date="2012-12" db="EMBL/GenBank/DDBJ databases">
        <title>Novel taxa of Listeriaceae from agricultural environments in the United States.</title>
        <authorList>
            <person name="den Bakker H.C."/>
            <person name="Allred A."/>
            <person name="Warchocki S."/>
            <person name="Wright E.M."/>
            <person name="Burrell A."/>
            <person name="Nightingale K.K."/>
            <person name="Kephart D."/>
            <person name="Wiedmann M."/>
        </authorList>
    </citation>
    <scope>NUCLEOTIDE SEQUENCE [LARGE SCALE GENOMIC DNA]</scope>
    <source>
        <strain evidence="2 3">FSL F6-1037</strain>
    </source>
</reference>
<gene>
    <name evidence="2" type="ORF">BCAMP_01780</name>
</gene>
<dbReference type="STRING" id="1265861.BCAMP_01780"/>
<comment type="caution">
    <text evidence="2">The sequence shown here is derived from an EMBL/GenBank/DDBJ whole genome shotgun (WGS) entry which is preliminary data.</text>
</comment>
<dbReference type="AlphaFoldDB" id="W7CY59"/>
<feature type="coiled-coil region" evidence="1">
    <location>
        <begin position="27"/>
        <end position="61"/>
    </location>
</feature>
<evidence type="ECO:0000256" key="1">
    <source>
        <dbReference type="SAM" id="Coils"/>
    </source>
</evidence>
<dbReference type="EMBL" id="AODH01000006">
    <property type="protein sequence ID" value="EUJ41872.1"/>
    <property type="molecule type" value="Genomic_DNA"/>
</dbReference>
<sequence>MNDLQQAIEKICDNRIKEEVSARDLRIEELEKEIKYLKVLIDNLSNTNKKVDKEKLNMKESTAYLGYKSYNTLSSRIGTEGFPKRYEDGGKVYFLKEELDAWIVTLKSKE</sequence>
<evidence type="ECO:0000313" key="2">
    <source>
        <dbReference type="EMBL" id="EUJ41872.1"/>
    </source>
</evidence>
<protein>
    <submittedName>
        <fullName evidence="2">Uncharacterized protein</fullName>
    </submittedName>
</protein>
<name>W7CY59_9LIST</name>
<dbReference type="RefSeq" id="WP_035313146.1">
    <property type="nucleotide sequence ID" value="NZ_AODH01000006.1"/>
</dbReference>
<proteinExistence type="predicted"/>
<dbReference type="Proteomes" id="UP000019243">
    <property type="component" value="Unassembled WGS sequence"/>
</dbReference>
<keyword evidence="1" id="KW-0175">Coiled coil</keyword>
<organism evidence="2 3">
    <name type="scientific">Brochothrix campestris FSL F6-1037</name>
    <dbReference type="NCBI Taxonomy" id="1265861"/>
    <lineage>
        <taxon>Bacteria</taxon>
        <taxon>Bacillati</taxon>
        <taxon>Bacillota</taxon>
        <taxon>Bacilli</taxon>
        <taxon>Bacillales</taxon>
        <taxon>Listeriaceae</taxon>
        <taxon>Brochothrix</taxon>
    </lineage>
</organism>
<evidence type="ECO:0000313" key="3">
    <source>
        <dbReference type="Proteomes" id="UP000019243"/>
    </source>
</evidence>
<accession>W7CY59</accession>